<dbReference type="GO" id="GO:0005815">
    <property type="term" value="C:microtubule organizing center"/>
    <property type="evidence" value="ECO:0007669"/>
    <property type="project" value="TreeGrafter"/>
</dbReference>
<protein>
    <submittedName>
        <fullName evidence="6">Intraflagellar transport 57-like protein</fullName>
    </submittedName>
</protein>
<evidence type="ECO:0000256" key="4">
    <source>
        <dbReference type="ARBA" id="ARBA00023273"/>
    </source>
</evidence>
<evidence type="ECO:0000256" key="1">
    <source>
        <dbReference type="ARBA" id="ARBA00004138"/>
    </source>
</evidence>
<dbReference type="InterPro" id="IPR019530">
    <property type="entry name" value="Intra-flagellar_transport_57"/>
</dbReference>
<dbReference type="Proteomes" id="UP000028837">
    <property type="component" value="Unassembled WGS sequence"/>
</dbReference>
<feature type="region of interest" description="Disordered" evidence="5">
    <location>
        <begin position="1"/>
        <end position="20"/>
    </location>
</feature>
<feature type="compositionally biased region" description="Low complexity" evidence="5">
    <location>
        <begin position="7"/>
        <end position="17"/>
    </location>
</feature>
<dbReference type="GO" id="GO:0005929">
    <property type="term" value="C:cilium"/>
    <property type="evidence" value="ECO:0007669"/>
    <property type="project" value="UniProtKB-SubCell"/>
</dbReference>
<evidence type="ECO:0000313" key="7">
    <source>
        <dbReference type="Proteomes" id="UP000028837"/>
    </source>
</evidence>
<comment type="subcellular location">
    <subcellularLocation>
        <location evidence="1">Cell projection</location>
        <location evidence="1">Cilium</location>
    </subcellularLocation>
</comment>
<accession>A0A086JTV1</accession>
<dbReference type="GO" id="GO:0042073">
    <property type="term" value="P:intraciliary transport"/>
    <property type="evidence" value="ECO:0007669"/>
    <property type="project" value="TreeGrafter"/>
</dbReference>
<keyword evidence="3" id="KW-0969">Cilium</keyword>
<dbReference type="PANTHER" id="PTHR16011:SF0">
    <property type="entry name" value="INTRAFLAGELLAR TRANSPORT PROTEIN 57 HOMOLOG"/>
    <property type="match status" value="1"/>
</dbReference>
<evidence type="ECO:0000313" key="6">
    <source>
        <dbReference type="EMBL" id="KFG35569.1"/>
    </source>
</evidence>
<keyword evidence="6" id="KW-0282">Flagellum</keyword>
<gene>
    <name evidence="6" type="ORF">TGDOM2_253500</name>
</gene>
<evidence type="ECO:0000256" key="3">
    <source>
        <dbReference type="ARBA" id="ARBA00023069"/>
    </source>
</evidence>
<comment type="caution">
    <text evidence="6">The sequence shown here is derived from an EMBL/GenBank/DDBJ whole genome shotgun (WGS) entry which is preliminary data.</text>
</comment>
<dbReference type="AlphaFoldDB" id="A0A086JTV1"/>
<keyword evidence="4" id="KW-0966">Cell projection</keyword>
<reference evidence="6 7" key="1">
    <citation type="submission" date="2014-02" db="EMBL/GenBank/DDBJ databases">
        <authorList>
            <person name="Sibley D."/>
            <person name="Venepally P."/>
            <person name="Karamycheva S."/>
            <person name="Hadjithomas M."/>
            <person name="Khan A."/>
            <person name="Brunk B."/>
            <person name="Roos D."/>
            <person name="Caler E."/>
            <person name="Lorenzi H."/>
        </authorList>
    </citation>
    <scope>NUCLEOTIDE SEQUENCE [LARGE SCALE GENOMIC DNA]</scope>
    <source>
        <strain evidence="6 7">GAB2-2007-GAL-DOM2</strain>
    </source>
</reference>
<dbReference type="OrthoDB" id="423881at2759"/>
<dbReference type="Pfam" id="PF10498">
    <property type="entry name" value="IFT57"/>
    <property type="match status" value="1"/>
</dbReference>
<proteinExistence type="inferred from homology"/>
<organism evidence="6 7">
    <name type="scientific">Toxoplasma gondii GAB2-2007-GAL-DOM2</name>
    <dbReference type="NCBI Taxonomy" id="1130820"/>
    <lineage>
        <taxon>Eukaryota</taxon>
        <taxon>Sar</taxon>
        <taxon>Alveolata</taxon>
        <taxon>Apicomplexa</taxon>
        <taxon>Conoidasida</taxon>
        <taxon>Coccidia</taxon>
        <taxon>Eucoccidiorida</taxon>
        <taxon>Eimeriorina</taxon>
        <taxon>Sarcocystidae</taxon>
        <taxon>Toxoplasma</taxon>
    </lineage>
</organism>
<dbReference type="EMBL" id="AHZU02001158">
    <property type="protein sequence ID" value="KFG35569.1"/>
    <property type="molecule type" value="Genomic_DNA"/>
</dbReference>
<dbReference type="VEuPathDB" id="ToxoDB:TGDOM2_253500"/>
<dbReference type="GO" id="GO:1905515">
    <property type="term" value="P:non-motile cilium assembly"/>
    <property type="evidence" value="ECO:0007669"/>
    <property type="project" value="TreeGrafter"/>
</dbReference>
<dbReference type="GO" id="GO:0030992">
    <property type="term" value="C:intraciliary transport particle B"/>
    <property type="evidence" value="ECO:0007669"/>
    <property type="project" value="TreeGrafter"/>
</dbReference>
<dbReference type="GO" id="GO:0005794">
    <property type="term" value="C:Golgi apparatus"/>
    <property type="evidence" value="ECO:0007669"/>
    <property type="project" value="TreeGrafter"/>
</dbReference>
<comment type="similarity">
    <text evidence="2">Belongs to the IFT57 family.</text>
</comment>
<sequence>MATTDPSSRMGSSTTSSALRPVGSASQVDLDAVGHSERIYNLVSLVNSCDEKLLDCRDLKRLTRYSFCLHEEPAWPQLQLYQSWVVHILRLLGKEIEIRKDDDPVAVTEAIVDSLQGFHFGGIEVSVSSLRKGWGYIPCKVLHELLKELVTGRALQLPTYDPCNRKCGATHSVESIEDFAESHEADLGAHSGFFSSDSEDGEIEARRAEDLNEPEAAPAASALNKMSRTFAQDQWKGEVEQTLEFKKTFDEQLPSLCHAFKQLHEELQEMLTKVETREKWIEQKFSHIISDHGEVHQELVNQTKRRQKLVVQLEDLQTKQAVTQEACDRSSKLLQDKCNRATDARPIQELTKTLTTLRKEIKQMELRSGVLQHTSFRVRTPSTSPVQILC</sequence>
<evidence type="ECO:0000256" key="2">
    <source>
        <dbReference type="ARBA" id="ARBA00009415"/>
    </source>
</evidence>
<evidence type="ECO:0000256" key="5">
    <source>
        <dbReference type="SAM" id="MobiDB-lite"/>
    </source>
</evidence>
<name>A0A086JTV1_TOXGO</name>
<dbReference type="PANTHER" id="PTHR16011">
    <property type="entry name" value="IFT57/HIPPI"/>
    <property type="match status" value="1"/>
</dbReference>